<dbReference type="EMBL" id="VDMD01000104">
    <property type="protein sequence ID" value="TRM55691.1"/>
    <property type="molecule type" value="Genomic_DNA"/>
</dbReference>
<dbReference type="EMBL" id="VDMD01000139">
    <property type="protein sequence ID" value="TRM55450.1"/>
    <property type="molecule type" value="Genomic_DNA"/>
</dbReference>
<evidence type="ECO:0000313" key="2">
    <source>
        <dbReference type="EMBL" id="TRM55450.1"/>
    </source>
</evidence>
<comment type="caution">
    <text evidence="2">The sequence shown here is derived from an EMBL/GenBank/DDBJ whole genome shotgun (WGS) entry which is preliminary data.</text>
</comment>
<gene>
    <name evidence="3" type="ORF">BD626DRAFT_523473</name>
    <name evidence="2" type="ORF">BD626DRAFT_526387</name>
</gene>
<accession>A0A550BSD8</accession>
<feature type="region of interest" description="Disordered" evidence="1">
    <location>
        <begin position="34"/>
        <end position="59"/>
    </location>
</feature>
<evidence type="ECO:0000313" key="4">
    <source>
        <dbReference type="Proteomes" id="UP000320762"/>
    </source>
</evidence>
<feature type="non-terminal residue" evidence="2">
    <location>
        <position position="1"/>
    </location>
</feature>
<proteinExistence type="predicted"/>
<sequence length="59" mass="6742">TRTCILSVRRGQAHPCWQLPLTMPARLRLQPLSHPHGRRRVLHPRHTSIPRSARPPVAA</sequence>
<evidence type="ECO:0000256" key="1">
    <source>
        <dbReference type="SAM" id="MobiDB-lite"/>
    </source>
</evidence>
<evidence type="ECO:0000313" key="3">
    <source>
        <dbReference type="EMBL" id="TRM55691.1"/>
    </source>
</evidence>
<dbReference type="AlphaFoldDB" id="A0A550BSD8"/>
<dbReference type="Proteomes" id="UP000320762">
    <property type="component" value="Unassembled WGS sequence"/>
</dbReference>
<reference evidence="2 4" key="1">
    <citation type="journal article" date="2019" name="New Phytol.">
        <title>Comparative genomics reveals unique wood-decay strategies and fruiting body development in the Schizophyllaceae.</title>
        <authorList>
            <person name="Almasi E."/>
            <person name="Sahu N."/>
            <person name="Krizsan K."/>
            <person name="Balint B."/>
            <person name="Kovacs G.M."/>
            <person name="Kiss B."/>
            <person name="Cseklye J."/>
            <person name="Drula E."/>
            <person name="Henrissat B."/>
            <person name="Nagy I."/>
            <person name="Chovatia M."/>
            <person name="Adam C."/>
            <person name="LaButti K."/>
            <person name="Lipzen A."/>
            <person name="Riley R."/>
            <person name="Grigoriev I.V."/>
            <person name="Nagy L.G."/>
        </authorList>
    </citation>
    <scope>NUCLEOTIDE SEQUENCE [LARGE SCALE GENOMIC DNA]</scope>
    <source>
        <strain evidence="2 4">NL-1724</strain>
    </source>
</reference>
<organism evidence="2 4">
    <name type="scientific">Schizophyllum amplum</name>
    <dbReference type="NCBI Taxonomy" id="97359"/>
    <lineage>
        <taxon>Eukaryota</taxon>
        <taxon>Fungi</taxon>
        <taxon>Dikarya</taxon>
        <taxon>Basidiomycota</taxon>
        <taxon>Agaricomycotina</taxon>
        <taxon>Agaricomycetes</taxon>
        <taxon>Agaricomycetidae</taxon>
        <taxon>Agaricales</taxon>
        <taxon>Schizophyllaceae</taxon>
        <taxon>Schizophyllum</taxon>
    </lineage>
</organism>
<keyword evidence="4" id="KW-1185">Reference proteome</keyword>
<protein>
    <submittedName>
        <fullName evidence="2">Uncharacterized protein</fullName>
    </submittedName>
</protein>
<feature type="compositionally biased region" description="Basic residues" evidence="1">
    <location>
        <begin position="35"/>
        <end position="48"/>
    </location>
</feature>
<reference evidence="2" key="2">
    <citation type="submission" date="2019-06" db="EMBL/GenBank/DDBJ databases">
        <authorList>
            <consortium name="DOE Joint Genome Institute"/>
            <person name="Ahrendt S.R."/>
            <person name="Cantor M.N."/>
            <person name="Hua S.X."/>
        </authorList>
    </citation>
    <scope>NUCLEOTIDE SEQUENCE</scope>
    <source>
        <strain evidence="2">NL-1724</strain>
    </source>
</reference>
<name>A0A550BSD8_9AGAR</name>